<dbReference type="InterPro" id="IPR000014">
    <property type="entry name" value="PAS"/>
</dbReference>
<dbReference type="SMART" id="SM00388">
    <property type="entry name" value="HisKA"/>
    <property type="match status" value="1"/>
</dbReference>
<dbReference type="InterPro" id="IPR003594">
    <property type="entry name" value="HATPase_dom"/>
</dbReference>
<reference evidence="21 22" key="1">
    <citation type="submission" date="2017-06" db="EMBL/GenBank/DDBJ databases">
        <title>Draft Genome Sequence of Natranaerobius trueperi halophilic, alkalithermophilic bacteria from soda lakes.</title>
        <authorList>
            <person name="Zhao B."/>
        </authorList>
    </citation>
    <scope>NUCLEOTIDE SEQUENCE [LARGE SCALE GENOMIC DNA]</scope>
    <source>
        <strain evidence="21 22">DSM 18760</strain>
    </source>
</reference>
<dbReference type="CDD" id="cd17546">
    <property type="entry name" value="REC_hyHK_CKI1_RcsC-like"/>
    <property type="match status" value="2"/>
</dbReference>
<keyword evidence="7" id="KW-0547">Nucleotide-binding</keyword>
<dbReference type="SMART" id="SM00448">
    <property type="entry name" value="REC"/>
    <property type="match status" value="2"/>
</dbReference>
<dbReference type="EC" id="2.7.13.3" evidence="3"/>
<organism evidence="21 22">
    <name type="scientific">Natranaerobius trueperi</name>
    <dbReference type="NCBI Taxonomy" id="759412"/>
    <lineage>
        <taxon>Bacteria</taxon>
        <taxon>Bacillati</taxon>
        <taxon>Bacillota</taxon>
        <taxon>Clostridia</taxon>
        <taxon>Natranaerobiales</taxon>
        <taxon>Natranaerobiaceae</taxon>
        <taxon>Natranaerobius</taxon>
    </lineage>
</organism>
<dbReference type="Pfam" id="PF00072">
    <property type="entry name" value="Response_reg"/>
    <property type="match status" value="2"/>
</dbReference>
<feature type="coiled-coil region" evidence="16">
    <location>
        <begin position="524"/>
        <end position="572"/>
    </location>
</feature>
<keyword evidence="9" id="KW-0067">ATP-binding</keyword>
<dbReference type="PANTHER" id="PTHR45339:SF1">
    <property type="entry name" value="HYBRID SIGNAL TRANSDUCTION HISTIDINE KINASE J"/>
    <property type="match status" value="1"/>
</dbReference>
<proteinExistence type="inferred from homology"/>
<dbReference type="Pfam" id="PF08447">
    <property type="entry name" value="PAS_3"/>
    <property type="match status" value="1"/>
</dbReference>
<comment type="similarity">
    <text evidence="2">In the N-terminal section; belongs to the phytochrome family.</text>
</comment>
<dbReference type="SUPFAM" id="SSF55785">
    <property type="entry name" value="PYP-like sensor domain (PAS domain)"/>
    <property type="match status" value="4"/>
</dbReference>
<keyword evidence="5 15" id="KW-0597">Phosphoprotein</keyword>
<evidence type="ECO:0000256" key="13">
    <source>
        <dbReference type="ARBA" id="ARBA00068150"/>
    </source>
</evidence>
<evidence type="ECO:0000256" key="6">
    <source>
        <dbReference type="ARBA" id="ARBA00022679"/>
    </source>
</evidence>
<keyword evidence="8 21" id="KW-0418">Kinase</keyword>
<keyword evidence="16" id="KW-0175">Coiled coil</keyword>
<evidence type="ECO:0000313" key="22">
    <source>
        <dbReference type="Proteomes" id="UP000214588"/>
    </source>
</evidence>
<evidence type="ECO:0000256" key="3">
    <source>
        <dbReference type="ARBA" id="ARBA00012438"/>
    </source>
</evidence>
<evidence type="ECO:0000313" key="21">
    <source>
        <dbReference type="EMBL" id="OWZ84833.1"/>
    </source>
</evidence>
<feature type="domain" description="PAC" evidence="20">
    <location>
        <begin position="365"/>
        <end position="415"/>
    </location>
</feature>
<keyword evidence="10" id="KW-0902">Two-component regulatory system</keyword>
<dbReference type="AlphaFoldDB" id="A0A226C0P6"/>
<evidence type="ECO:0000259" key="19">
    <source>
        <dbReference type="PROSITE" id="PS50112"/>
    </source>
</evidence>
<evidence type="ECO:0000259" key="17">
    <source>
        <dbReference type="PROSITE" id="PS50109"/>
    </source>
</evidence>
<dbReference type="Gene3D" id="2.10.70.100">
    <property type="match status" value="1"/>
</dbReference>
<dbReference type="PROSITE" id="PS50109">
    <property type="entry name" value="HIS_KIN"/>
    <property type="match status" value="1"/>
</dbReference>
<dbReference type="Pfam" id="PF00512">
    <property type="entry name" value="HisKA"/>
    <property type="match status" value="1"/>
</dbReference>
<comment type="caution">
    <text evidence="21">The sequence shown here is derived from an EMBL/GenBank/DDBJ whole genome shotgun (WGS) entry which is preliminary data.</text>
</comment>
<evidence type="ECO:0000256" key="8">
    <source>
        <dbReference type="ARBA" id="ARBA00022777"/>
    </source>
</evidence>
<comment type="subunit">
    <text evidence="12">At low DSF concentrations, interacts with RpfF.</text>
</comment>
<evidence type="ECO:0000256" key="12">
    <source>
        <dbReference type="ARBA" id="ARBA00064003"/>
    </source>
</evidence>
<dbReference type="InterPro" id="IPR036097">
    <property type="entry name" value="HisK_dim/P_sf"/>
</dbReference>
<feature type="domain" description="Histidine kinase" evidence="17">
    <location>
        <begin position="572"/>
        <end position="796"/>
    </location>
</feature>
<dbReference type="InterPro" id="IPR013656">
    <property type="entry name" value="PAS_4"/>
</dbReference>
<dbReference type="Gene3D" id="3.30.450.20">
    <property type="entry name" value="PAS domain"/>
    <property type="match status" value="4"/>
</dbReference>
<feature type="domain" description="PAS" evidence="19">
    <location>
        <begin position="416"/>
        <end position="471"/>
    </location>
</feature>
<dbReference type="SUPFAM" id="SSF55874">
    <property type="entry name" value="ATPase domain of HSP90 chaperone/DNA topoisomerase II/histidine kinase"/>
    <property type="match status" value="1"/>
</dbReference>
<protein>
    <recommendedName>
        <fullName evidence="14">Circadian input-output histidine kinase CikA</fullName>
        <ecNumber evidence="3">2.7.13.3</ecNumber>
    </recommendedName>
    <alternativeName>
        <fullName evidence="13">Sensory/regulatory protein RpfC</fullName>
    </alternativeName>
    <alternativeName>
        <fullName evidence="4">Stage 0 sporulation protein A homolog</fullName>
    </alternativeName>
</protein>
<feature type="domain" description="PAC" evidence="20">
    <location>
        <begin position="113"/>
        <end position="163"/>
    </location>
</feature>
<name>A0A226C0P6_9FIRM</name>
<dbReference type="FunFam" id="3.30.565.10:FF:000010">
    <property type="entry name" value="Sensor histidine kinase RcsC"/>
    <property type="match status" value="1"/>
</dbReference>
<keyword evidence="6" id="KW-0808">Transferase</keyword>
<evidence type="ECO:0000259" key="20">
    <source>
        <dbReference type="PROSITE" id="PS50113"/>
    </source>
</evidence>
<dbReference type="GO" id="GO:0000155">
    <property type="term" value="F:phosphorelay sensor kinase activity"/>
    <property type="evidence" value="ECO:0007669"/>
    <property type="project" value="InterPro"/>
</dbReference>
<dbReference type="PROSITE" id="PS50110">
    <property type="entry name" value="RESPONSE_REGULATORY"/>
    <property type="match status" value="2"/>
</dbReference>
<gene>
    <name evidence="21" type="ORF">CDO51_00035</name>
</gene>
<dbReference type="InterPro" id="IPR035965">
    <property type="entry name" value="PAS-like_dom_sf"/>
</dbReference>
<dbReference type="Gene3D" id="3.40.50.2300">
    <property type="match status" value="2"/>
</dbReference>
<dbReference type="Gene3D" id="1.10.287.130">
    <property type="match status" value="1"/>
</dbReference>
<feature type="modified residue" description="4-aspartylphosphate" evidence="15">
    <location>
        <position position="868"/>
    </location>
</feature>
<dbReference type="InterPro" id="IPR001610">
    <property type="entry name" value="PAC"/>
</dbReference>
<dbReference type="CDD" id="cd00130">
    <property type="entry name" value="PAS"/>
    <property type="match status" value="2"/>
</dbReference>
<evidence type="ECO:0000256" key="15">
    <source>
        <dbReference type="PROSITE-ProRule" id="PRU00169"/>
    </source>
</evidence>
<dbReference type="PROSITE" id="PS50112">
    <property type="entry name" value="PAS"/>
    <property type="match status" value="1"/>
</dbReference>
<dbReference type="InterPro" id="IPR036890">
    <property type="entry name" value="HATPase_C_sf"/>
</dbReference>
<dbReference type="InterPro" id="IPR003661">
    <property type="entry name" value="HisK_dim/P_dom"/>
</dbReference>
<dbReference type="SMART" id="SM00387">
    <property type="entry name" value="HATPase_c"/>
    <property type="match status" value="1"/>
</dbReference>
<comment type="function">
    <text evidence="11">May play the central regulatory role in sporulation. It may be an element of the effector pathway responsible for the activation of sporulation genes in response to nutritional stress. Spo0A may act in concert with spo0H (a sigma factor) to control the expression of some genes that are critical to the sporulation process.</text>
</comment>
<dbReference type="PRINTS" id="PR00344">
    <property type="entry name" value="BCTRLSENSOR"/>
</dbReference>
<feature type="domain" description="PAC" evidence="20">
    <location>
        <begin position="490"/>
        <end position="540"/>
    </location>
</feature>
<dbReference type="NCBIfam" id="TIGR00229">
    <property type="entry name" value="sensory_box"/>
    <property type="match status" value="3"/>
</dbReference>
<comment type="catalytic activity">
    <reaction evidence="1">
        <text>ATP + protein L-histidine = ADP + protein N-phospho-L-histidine.</text>
        <dbReference type="EC" id="2.7.13.3"/>
    </reaction>
</comment>
<dbReference type="GO" id="GO:0005524">
    <property type="term" value="F:ATP binding"/>
    <property type="evidence" value="ECO:0007669"/>
    <property type="project" value="UniProtKB-KW"/>
</dbReference>
<dbReference type="InterPro" id="IPR004358">
    <property type="entry name" value="Sig_transdc_His_kin-like_C"/>
</dbReference>
<evidence type="ECO:0000256" key="16">
    <source>
        <dbReference type="SAM" id="Coils"/>
    </source>
</evidence>
<dbReference type="SMART" id="SM00091">
    <property type="entry name" value="PAS"/>
    <property type="match status" value="4"/>
</dbReference>
<dbReference type="Pfam" id="PF08448">
    <property type="entry name" value="PAS_4"/>
    <property type="match status" value="2"/>
</dbReference>
<dbReference type="CDD" id="cd00082">
    <property type="entry name" value="HisKA"/>
    <property type="match status" value="1"/>
</dbReference>
<evidence type="ECO:0000259" key="18">
    <source>
        <dbReference type="PROSITE" id="PS50110"/>
    </source>
</evidence>
<dbReference type="CDD" id="cd16922">
    <property type="entry name" value="HATPase_EvgS-ArcB-TorS-like"/>
    <property type="match status" value="1"/>
</dbReference>
<evidence type="ECO:0000256" key="10">
    <source>
        <dbReference type="ARBA" id="ARBA00023012"/>
    </source>
</evidence>
<feature type="modified residue" description="4-aspartylphosphate" evidence="15">
    <location>
        <position position="1013"/>
    </location>
</feature>
<keyword evidence="22" id="KW-1185">Reference proteome</keyword>
<dbReference type="PROSITE" id="PS50113">
    <property type="entry name" value="PAC"/>
    <property type="match status" value="4"/>
</dbReference>
<dbReference type="Pfam" id="PF02518">
    <property type="entry name" value="HATPase_c"/>
    <property type="match status" value="1"/>
</dbReference>
<dbReference type="SUPFAM" id="SSF52172">
    <property type="entry name" value="CheY-like"/>
    <property type="match status" value="2"/>
</dbReference>
<dbReference type="EMBL" id="NIQC01000001">
    <property type="protein sequence ID" value="OWZ84833.1"/>
    <property type="molecule type" value="Genomic_DNA"/>
</dbReference>
<dbReference type="InterPro" id="IPR000700">
    <property type="entry name" value="PAS-assoc_C"/>
</dbReference>
<evidence type="ECO:0000256" key="14">
    <source>
        <dbReference type="ARBA" id="ARBA00074306"/>
    </source>
</evidence>
<accession>A0A226C0P6</accession>
<dbReference type="PANTHER" id="PTHR45339">
    <property type="entry name" value="HYBRID SIGNAL TRANSDUCTION HISTIDINE KINASE J"/>
    <property type="match status" value="1"/>
</dbReference>
<feature type="domain" description="Response regulatory" evidence="18">
    <location>
        <begin position="817"/>
        <end position="935"/>
    </location>
</feature>
<sequence length="1086" mass="124804">MWCRKRVLLVRFGDLCEELFFIDRGLIVRKIDLSDDLLEEYEIIFNNTQEALFLIDVLNNNFYFRKLNSTHEKLTGLKTEHVKGKTPVEVLGAELGQVVEANYRICIEKEETISYEEKLVFPLGEKYWLTKLTPVIKDGKVTAIVGSSTDITEKKSIENELKEAKDRYDIAVNAANIGVWEWNIKTNELIWDKNMYYLYGTTPEVTKDRLTKWIDSLHPEDKEKNIDLLMKAKNDEQKFDTQFRVVWSDGTIKYLKAFAEVIHDPDGNPEKMIGTNYDVTKQVRATQKLEEAEKRYKTLFNDAPHGIVLINTETFEPEEFNDTVCNMLEYTREEFENLQINDYDVIETTEQTVSRINRMLQGSREEFETKHKTKNGKIIDVFVIAKRLELGESVYIFAQFMDITENKQAEQELKEQKESFEKVINTAPDVIFIKDKYSRYQLTNDTLENLFGFNSDEIVGKSDFELSPTDDESEKFIEGDLQVLNGEEKLDIEETLTDKDGNVRWLQTQKVPIKYRGHDCILGIARDITEKKKADEKLQAYTNEIHIKNLELEQAKNEAIQASKAKSEFLANMSHEIRTPMNSIIGMAELLTETKLDDEQKQYIDIFKNAGESLLTLINDILDLSKIEAGQIELEYENFDLVDLVDKTVELMAFRAQDKGLEMLVRIKPEVPNYLIGDASRLRQVLINLLGNAIKFTEEGEVLLEIDVKNNKDIKEQQIELQFAIKDTGIGISKDNQDKIFDSFTQADASSTRRYGGTGLGLNISKKIVDLMSGKIWLESEVGKGSHFYFTVTLDLPINQEVTNDFEEIILDLRYKNILAVDDNKSNLLILKETLALKGANVTCVESGKEALKEVEKEASNYHLILLDYMMPEMDGLEVSEYIRETLNYKDLGIILISSEFKPSDKKYEDKVHYDEFILKPIRRKQLFASINKVLSKITTQKLPYSEIDHRIPEGKISKKHTGKILLVEDSKDNQMLVKAFLKSTEYEIITAENGGEAIDKFKDGNYDLVLMDIQMPVKDGYTATKEIREFENEKRSTRTPIIALTAYALSSDVQDALAVGCDAHLSKPIKKKNLLSVIEEHIGLK</sequence>
<dbReference type="InterPro" id="IPR005467">
    <property type="entry name" value="His_kinase_dom"/>
</dbReference>
<dbReference type="Proteomes" id="UP000214588">
    <property type="component" value="Unassembled WGS sequence"/>
</dbReference>
<evidence type="ECO:0000256" key="7">
    <source>
        <dbReference type="ARBA" id="ARBA00022741"/>
    </source>
</evidence>
<evidence type="ECO:0000256" key="9">
    <source>
        <dbReference type="ARBA" id="ARBA00022840"/>
    </source>
</evidence>
<dbReference type="InterPro" id="IPR001789">
    <property type="entry name" value="Sig_transdc_resp-reg_receiver"/>
</dbReference>
<evidence type="ECO:0000256" key="1">
    <source>
        <dbReference type="ARBA" id="ARBA00000085"/>
    </source>
</evidence>
<dbReference type="FunFam" id="1.10.287.130:FF:000002">
    <property type="entry name" value="Two-component osmosensing histidine kinase"/>
    <property type="match status" value="1"/>
</dbReference>
<dbReference type="Gene3D" id="3.30.565.10">
    <property type="entry name" value="Histidine kinase-like ATPase, C-terminal domain"/>
    <property type="match status" value="1"/>
</dbReference>
<dbReference type="InterPro" id="IPR013655">
    <property type="entry name" value="PAS_fold_3"/>
</dbReference>
<feature type="domain" description="PAC" evidence="20">
    <location>
        <begin position="239"/>
        <end position="291"/>
    </location>
</feature>
<evidence type="ECO:0000256" key="5">
    <source>
        <dbReference type="ARBA" id="ARBA00022553"/>
    </source>
</evidence>
<evidence type="ECO:0000256" key="11">
    <source>
        <dbReference type="ARBA" id="ARBA00024867"/>
    </source>
</evidence>
<dbReference type="SUPFAM" id="SSF47384">
    <property type="entry name" value="Homodimeric domain of signal transducing histidine kinase"/>
    <property type="match status" value="1"/>
</dbReference>
<evidence type="ECO:0000256" key="2">
    <source>
        <dbReference type="ARBA" id="ARBA00006402"/>
    </source>
</evidence>
<dbReference type="Pfam" id="PF13426">
    <property type="entry name" value="PAS_9"/>
    <property type="match status" value="1"/>
</dbReference>
<dbReference type="SMART" id="SM00086">
    <property type="entry name" value="PAC"/>
    <property type="match status" value="4"/>
</dbReference>
<evidence type="ECO:0000256" key="4">
    <source>
        <dbReference type="ARBA" id="ARBA00018672"/>
    </source>
</evidence>
<feature type="domain" description="Response regulatory" evidence="18">
    <location>
        <begin position="964"/>
        <end position="1083"/>
    </location>
</feature>
<dbReference type="InterPro" id="IPR011006">
    <property type="entry name" value="CheY-like_superfamily"/>
</dbReference>